<accession>A0A951PAQ0</accession>
<gene>
    <name evidence="1" type="ORF">KME07_07310</name>
</gene>
<name>A0A951PAQ0_9CYAN</name>
<reference evidence="1" key="1">
    <citation type="submission" date="2021-05" db="EMBL/GenBank/DDBJ databases">
        <authorList>
            <person name="Pietrasiak N."/>
            <person name="Ward R."/>
            <person name="Stajich J.E."/>
            <person name="Kurbessoian T."/>
        </authorList>
    </citation>
    <scope>NUCLEOTIDE SEQUENCE</scope>
    <source>
        <strain evidence="1">GSE-TBD4-15B</strain>
    </source>
</reference>
<evidence type="ECO:0000313" key="1">
    <source>
        <dbReference type="EMBL" id="MBW4465234.1"/>
    </source>
</evidence>
<protein>
    <submittedName>
        <fullName evidence="1">Uncharacterized protein</fullName>
    </submittedName>
</protein>
<evidence type="ECO:0000313" key="2">
    <source>
        <dbReference type="Proteomes" id="UP000707356"/>
    </source>
</evidence>
<sequence>MKQPFQNFYRLQSPTRPSGKQPIRIWVCGLPNGVNRVVHQLHLLGFAEAGEWSPALPSLIAGEVMRILIRYHVA</sequence>
<reference evidence="1" key="2">
    <citation type="journal article" date="2022" name="Microbiol. Resour. Announc.">
        <title>Metagenome Sequencing to Explore Phylogenomics of Terrestrial Cyanobacteria.</title>
        <authorList>
            <person name="Ward R.D."/>
            <person name="Stajich J.E."/>
            <person name="Johansen J.R."/>
            <person name="Huntemann M."/>
            <person name="Clum A."/>
            <person name="Foster B."/>
            <person name="Foster B."/>
            <person name="Roux S."/>
            <person name="Palaniappan K."/>
            <person name="Varghese N."/>
            <person name="Mukherjee S."/>
            <person name="Reddy T.B.K."/>
            <person name="Daum C."/>
            <person name="Copeland A."/>
            <person name="Chen I.A."/>
            <person name="Ivanova N.N."/>
            <person name="Kyrpides N.C."/>
            <person name="Shapiro N."/>
            <person name="Eloe-Fadrosh E.A."/>
            <person name="Pietrasiak N."/>
        </authorList>
    </citation>
    <scope>NUCLEOTIDE SEQUENCE</scope>
    <source>
        <strain evidence="1">GSE-TBD4-15B</strain>
    </source>
</reference>
<dbReference type="Proteomes" id="UP000707356">
    <property type="component" value="Unassembled WGS sequence"/>
</dbReference>
<dbReference type="AlphaFoldDB" id="A0A951PAQ0"/>
<comment type="caution">
    <text evidence="1">The sequence shown here is derived from an EMBL/GenBank/DDBJ whole genome shotgun (WGS) entry which is preliminary data.</text>
</comment>
<dbReference type="EMBL" id="JAHHHV010000035">
    <property type="protein sequence ID" value="MBW4465234.1"/>
    <property type="molecule type" value="Genomic_DNA"/>
</dbReference>
<organism evidence="1 2">
    <name type="scientific">Pegethrix bostrychoides GSE-TBD4-15B</name>
    <dbReference type="NCBI Taxonomy" id="2839662"/>
    <lineage>
        <taxon>Bacteria</taxon>
        <taxon>Bacillati</taxon>
        <taxon>Cyanobacteriota</taxon>
        <taxon>Cyanophyceae</taxon>
        <taxon>Oculatellales</taxon>
        <taxon>Oculatellaceae</taxon>
        <taxon>Pegethrix</taxon>
    </lineage>
</organism>
<proteinExistence type="predicted"/>